<dbReference type="PROSITE" id="PS50293">
    <property type="entry name" value="TPR_REGION"/>
    <property type="match status" value="1"/>
</dbReference>
<dbReference type="GO" id="GO:0016020">
    <property type="term" value="C:membrane"/>
    <property type="evidence" value="ECO:0007669"/>
    <property type="project" value="TreeGrafter"/>
</dbReference>
<evidence type="ECO:0000256" key="4">
    <source>
        <dbReference type="PROSITE-ProRule" id="PRU00339"/>
    </source>
</evidence>
<keyword evidence="2" id="KW-0677">Repeat</keyword>
<dbReference type="SUPFAM" id="SSF48452">
    <property type="entry name" value="TPR-like"/>
    <property type="match status" value="1"/>
</dbReference>
<sequence length="314" mass="34609">MDTRKQILVNSLISFLQDELNGTGLDKEKKESLEVAIQCLETTFEVDGANIGEKVELLPLIKLKPKVTEEQITEAEKCKTRGNDFMKNSQYNEAIDEYTKAIDLNPNNAVYFCNRAAAYTRIMKDIDAITDCNEAIKLDPTYGKAYGRLGIAYSNLNKLELALDAYQTALRYDPTNAMYETNLKVAQERIHANQDSTTPASDARQIPDNFSQFMNNPNIINMASQILSDQNFHSMMSGLINNMSGPAGDGMPAAVETMLQAGQALAQRVVNEDPEFYNRVARNVQTGGQGDGDANPSAPNDSTQKPSDKDQGSA</sequence>
<dbReference type="GO" id="GO:0072380">
    <property type="term" value="C:TRC complex"/>
    <property type="evidence" value="ECO:0007669"/>
    <property type="project" value="TreeGrafter"/>
</dbReference>
<dbReference type="GO" id="GO:0060090">
    <property type="term" value="F:molecular adaptor activity"/>
    <property type="evidence" value="ECO:0007669"/>
    <property type="project" value="TreeGrafter"/>
</dbReference>
<dbReference type="PANTHER" id="PTHR45831:SF2">
    <property type="entry name" value="LD24721P"/>
    <property type="match status" value="1"/>
</dbReference>
<dbReference type="Proteomes" id="UP001152799">
    <property type="component" value="Chromosome 1"/>
</dbReference>
<keyword evidence="3 4" id="KW-0802">TPR repeat</keyword>
<feature type="repeat" description="TPR" evidence="4">
    <location>
        <begin position="143"/>
        <end position="176"/>
    </location>
</feature>
<feature type="domain" description="SGTA homodimerisation" evidence="6">
    <location>
        <begin position="5"/>
        <end position="54"/>
    </location>
</feature>
<dbReference type="InterPro" id="IPR032374">
    <property type="entry name" value="SGTA_dimer"/>
</dbReference>
<evidence type="ECO:0000256" key="3">
    <source>
        <dbReference type="ARBA" id="ARBA00022803"/>
    </source>
</evidence>
<evidence type="ECO:0000313" key="8">
    <source>
        <dbReference type="Proteomes" id="UP001152799"/>
    </source>
</evidence>
<gene>
    <name evidence="7" type="ORF">CEUTPL_LOCUS1107</name>
</gene>
<name>A0A9N9M9U8_9CUCU</name>
<keyword evidence="8" id="KW-1185">Reference proteome</keyword>
<feature type="repeat" description="TPR" evidence="4">
    <location>
        <begin position="75"/>
        <end position="108"/>
    </location>
</feature>
<dbReference type="InterPro" id="IPR047150">
    <property type="entry name" value="SGT"/>
</dbReference>
<dbReference type="Pfam" id="PF16546">
    <property type="entry name" value="SGTA_dimer"/>
    <property type="match status" value="1"/>
</dbReference>
<dbReference type="InterPro" id="IPR019734">
    <property type="entry name" value="TPR_rpt"/>
</dbReference>
<dbReference type="Gene3D" id="1.25.40.10">
    <property type="entry name" value="Tetratricopeptide repeat domain"/>
    <property type="match status" value="1"/>
</dbReference>
<proteinExistence type="inferred from homology"/>
<dbReference type="InterPro" id="IPR011990">
    <property type="entry name" value="TPR-like_helical_dom_sf"/>
</dbReference>
<evidence type="ECO:0000256" key="1">
    <source>
        <dbReference type="ARBA" id="ARBA00008175"/>
    </source>
</evidence>
<organism evidence="7 8">
    <name type="scientific">Ceutorhynchus assimilis</name>
    <name type="common">cabbage seed weevil</name>
    <dbReference type="NCBI Taxonomy" id="467358"/>
    <lineage>
        <taxon>Eukaryota</taxon>
        <taxon>Metazoa</taxon>
        <taxon>Ecdysozoa</taxon>
        <taxon>Arthropoda</taxon>
        <taxon>Hexapoda</taxon>
        <taxon>Insecta</taxon>
        <taxon>Pterygota</taxon>
        <taxon>Neoptera</taxon>
        <taxon>Endopterygota</taxon>
        <taxon>Coleoptera</taxon>
        <taxon>Polyphaga</taxon>
        <taxon>Cucujiformia</taxon>
        <taxon>Curculionidae</taxon>
        <taxon>Ceutorhynchinae</taxon>
        <taxon>Ceutorhynchus</taxon>
    </lineage>
</organism>
<dbReference type="PANTHER" id="PTHR45831">
    <property type="entry name" value="LD24721P"/>
    <property type="match status" value="1"/>
</dbReference>
<evidence type="ECO:0000313" key="7">
    <source>
        <dbReference type="EMBL" id="CAG9760375.1"/>
    </source>
</evidence>
<evidence type="ECO:0000256" key="2">
    <source>
        <dbReference type="ARBA" id="ARBA00022737"/>
    </source>
</evidence>
<evidence type="ECO:0000256" key="5">
    <source>
        <dbReference type="SAM" id="MobiDB-lite"/>
    </source>
</evidence>
<feature type="region of interest" description="Disordered" evidence="5">
    <location>
        <begin position="282"/>
        <end position="314"/>
    </location>
</feature>
<accession>A0A9N9M9U8</accession>
<dbReference type="GO" id="GO:0006620">
    <property type="term" value="P:post-translational protein targeting to endoplasmic reticulum membrane"/>
    <property type="evidence" value="ECO:0007669"/>
    <property type="project" value="TreeGrafter"/>
</dbReference>
<dbReference type="SMART" id="SM00028">
    <property type="entry name" value="TPR"/>
    <property type="match status" value="3"/>
</dbReference>
<reference evidence="7" key="1">
    <citation type="submission" date="2022-01" db="EMBL/GenBank/DDBJ databases">
        <authorList>
            <person name="King R."/>
        </authorList>
    </citation>
    <scope>NUCLEOTIDE SEQUENCE</scope>
</reference>
<protein>
    <recommendedName>
        <fullName evidence="6">SGTA homodimerisation domain-containing protein</fullName>
    </recommendedName>
</protein>
<evidence type="ECO:0000259" key="6">
    <source>
        <dbReference type="Pfam" id="PF16546"/>
    </source>
</evidence>
<dbReference type="OrthoDB" id="2335338at2759"/>
<dbReference type="Pfam" id="PF13414">
    <property type="entry name" value="TPR_11"/>
    <property type="match status" value="1"/>
</dbReference>
<dbReference type="AlphaFoldDB" id="A0A9N9M9U8"/>
<dbReference type="EMBL" id="OU892277">
    <property type="protein sequence ID" value="CAG9760375.1"/>
    <property type="molecule type" value="Genomic_DNA"/>
</dbReference>
<dbReference type="PROSITE" id="PS50005">
    <property type="entry name" value="TPR"/>
    <property type="match status" value="2"/>
</dbReference>
<dbReference type="Pfam" id="PF00515">
    <property type="entry name" value="TPR_1"/>
    <property type="match status" value="1"/>
</dbReference>
<dbReference type="Gene3D" id="1.20.5.420">
    <property type="entry name" value="Immunoglobulin FC, subunit C"/>
    <property type="match status" value="1"/>
</dbReference>
<comment type="similarity">
    <text evidence="1">Belongs to the SGT family.</text>
</comment>